<keyword evidence="1" id="KW-0812">Transmembrane</keyword>
<dbReference type="EMBL" id="MU004232">
    <property type="protein sequence ID" value="KAF2671662.1"/>
    <property type="molecule type" value="Genomic_DNA"/>
</dbReference>
<feature type="transmembrane region" description="Helical" evidence="1">
    <location>
        <begin position="6"/>
        <end position="26"/>
    </location>
</feature>
<keyword evidence="1" id="KW-1133">Transmembrane helix</keyword>
<evidence type="ECO:0000313" key="2">
    <source>
        <dbReference type="EMBL" id="KAF2671662.1"/>
    </source>
</evidence>
<dbReference type="Proteomes" id="UP000799302">
    <property type="component" value="Unassembled WGS sequence"/>
</dbReference>
<dbReference type="OrthoDB" id="5413827at2759"/>
<evidence type="ECO:0000313" key="3">
    <source>
        <dbReference type="Proteomes" id="UP000799302"/>
    </source>
</evidence>
<proteinExistence type="predicted"/>
<evidence type="ECO:0000256" key="1">
    <source>
        <dbReference type="SAM" id="Phobius"/>
    </source>
</evidence>
<dbReference type="InterPro" id="IPR038883">
    <property type="entry name" value="AN11006-like"/>
</dbReference>
<feature type="transmembrane region" description="Helical" evidence="1">
    <location>
        <begin position="47"/>
        <end position="70"/>
    </location>
</feature>
<keyword evidence="1" id="KW-0472">Membrane</keyword>
<dbReference type="PANTHER" id="PTHR42085">
    <property type="entry name" value="F-BOX DOMAIN-CONTAINING PROTEIN"/>
    <property type="match status" value="1"/>
</dbReference>
<name>A0A6A6UHK1_9PEZI</name>
<accession>A0A6A6UHK1</accession>
<keyword evidence="3" id="KW-1185">Reference proteome</keyword>
<reference evidence="2" key="1">
    <citation type="journal article" date="2020" name="Stud. Mycol.">
        <title>101 Dothideomycetes genomes: a test case for predicting lifestyles and emergence of pathogens.</title>
        <authorList>
            <person name="Haridas S."/>
            <person name="Albert R."/>
            <person name="Binder M."/>
            <person name="Bloem J."/>
            <person name="Labutti K."/>
            <person name="Salamov A."/>
            <person name="Andreopoulos B."/>
            <person name="Baker S."/>
            <person name="Barry K."/>
            <person name="Bills G."/>
            <person name="Bluhm B."/>
            <person name="Cannon C."/>
            <person name="Castanera R."/>
            <person name="Culley D."/>
            <person name="Daum C."/>
            <person name="Ezra D."/>
            <person name="Gonzalez J."/>
            <person name="Henrissat B."/>
            <person name="Kuo A."/>
            <person name="Liang C."/>
            <person name="Lipzen A."/>
            <person name="Lutzoni F."/>
            <person name="Magnuson J."/>
            <person name="Mondo S."/>
            <person name="Nolan M."/>
            <person name="Ohm R."/>
            <person name="Pangilinan J."/>
            <person name="Park H.-J."/>
            <person name="Ramirez L."/>
            <person name="Alfaro M."/>
            <person name="Sun H."/>
            <person name="Tritt A."/>
            <person name="Yoshinaga Y."/>
            <person name="Zwiers L.-H."/>
            <person name="Turgeon B."/>
            <person name="Goodwin S."/>
            <person name="Spatafora J."/>
            <person name="Crous P."/>
            <person name="Grigoriev I."/>
        </authorList>
    </citation>
    <scope>NUCLEOTIDE SEQUENCE</scope>
    <source>
        <strain evidence="2">CBS 115976</strain>
    </source>
</reference>
<dbReference type="AlphaFoldDB" id="A0A6A6UHK1"/>
<gene>
    <name evidence="2" type="ORF">BT63DRAFT_452166</name>
</gene>
<dbReference type="PANTHER" id="PTHR42085:SF2">
    <property type="entry name" value="F-BOX DOMAIN-CONTAINING PROTEIN"/>
    <property type="match status" value="1"/>
</dbReference>
<organism evidence="2 3">
    <name type="scientific">Microthyrium microscopicum</name>
    <dbReference type="NCBI Taxonomy" id="703497"/>
    <lineage>
        <taxon>Eukaryota</taxon>
        <taxon>Fungi</taxon>
        <taxon>Dikarya</taxon>
        <taxon>Ascomycota</taxon>
        <taxon>Pezizomycotina</taxon>
        <taxon>Dothideomycetes</taxon>
        <taxon>Dothideomycetes incertae sedis</taxon>
        <taxon>Microthyriales</taxon>
        <taxon>Microthyriaceae</taxon>
        <taxon>Microthyrium</taxon>
    </lineage>
</organism>
<sequence>MPLGKIVITNIFACLVTFSVHLSYNFQGREEMPIFSMAVLERRMTNLVIHGVTVLISFLLHTIDLLLQLACIVVEWQIQRETPTAKALESPSRSTIEPVVRTPYTLLTLPGEIRNQIYDAVFGELDHPLAPHSPNPAFPRPIEIRSNGAIESIWIPDSRVPICYRTAHPLLWTCRQSRYEARYHYLTTRTFHISIQAFPRFKYWCGSDGPQYLRHIRWFVLREDRLRFGMDWRHIQRICEWTAKCTSVLTLVFDVCDYGQRLMAGFSGIDYAWQLWKYEYGRERIRAVMEHMFRPLTDLRNMRSITINGLGYEGRWVQEWLKKETRQAGDVPSRLGAVKAVQVELKREVLLQGIKKLLVEQPWLTNRER</sequence>
<protein>
    <submittedName>
        <fullName evidence="2">Uncharacterized protein</fullName>
    </submittedName>
</protein>